<keyword evidence="5" id="KW-0966">Cell projection</keyword>
<evidence type="ECO:0000313" key="8">
    <source>
        <dbReference type="Proteomes" id="UP001431783"/>
    </source>
</evidence>
<accession>A0AAW1U1N5</accession>
<dbReference type="GO" id="GO:0097546">
    <property type="term" value="C:ciliary base"/>
    <property type="evidence" value="ECO:0007669"/>
    <property type="project" value="TreeGrafter"/>
</dbReference>
<comment type="caution">
    <text evidence="7">The sequence shown here is derived from an EMBL/GenBank/DDBJ whole genome shotgun (WGS) entry which is preliminary data.</text>
</comment>
<protein>
    <submittedName>
        <fullName evidence="7">Uncharacterized protein</fullName>
    </submittedName>
</protein>
<dbReference type="EMBL" id="JARQZJ010000038">
    <property type="protein sequence ID" value="KAK9876769.1"/>
    <property type="molecule type" value="Genomic_DNA"/>
</dbReference>
<dbReference type="PANTHER" id="PTHR33865:SF3">
    <property type="entry name" value="PROTEIN FAM183B"/>
    <property type="match status" value="1"/>
</dbReference>
<evidence type="ECO:0000313" key="7">
    <source>
        <dbReference type="EMBL" id="KAK9876769.1"/>
    </source>
</evidence>
<evidence type="ECO:0000256" key="5">
    <source>
        <dbReference type="ARBA" id="ARBA00023273"/>
    </source>
</evidence>
<evidence type="ECO:0000256" key="1">
    <source>
        <dbReference type="ARBA" id="ARBA00004138"/>
    </source>
</evidence>
<comment type="similarity">
    <text evidence="6">Belongs to the CFAP144 family.</text>
</comment>
<comment type="subcellular location">
    <subcellularLocation>
        <location evidence="1">Cell projection</location>
        <location evidence="1">Cilium</location>
    </subcellularLocation>
    <subcellularLocation>
        <location evidence="2">Cytoplasm</location>
        <location evidence="2">Cytoskeleton</location>
    </subcellularLocation>
</comment>
<dbReference type="Proteomes" id="UP001431783">
    <property type="component" value="Unassembled WGS sequence"/>
</dbReference>
<evidence type="ECO:0000256" key="4">
    <source>
        <dbReference type="ARBA" id="ARBA00023212"/>
    </source>
</evidence>
<evidence type="ECO:0000256" key="2">
    <source>
        <dbReference type="ARBA" id="ARBA00004245"/>
    </source>
</evidence>
<sequence>MMKSIGYEKFLKERYLKDENLFKAYETYSPNYNKQVVTNKFYSRHEVIDLSKVDPSLIENIRRAKESTPRERKPYPETVNQEYGWFYEPLVNLDRKDPRFYFPCILSSFIKQDIAIKNDVCSKRVVGSTSLKL</sequence>
<organism evidence="7 8">
    <name type="scientific">Henosepilachna vigintioctopunctata</name>
    <dbReference type="NCBI Taxonomy" id="420089"/>
    <lineage>
        <taxon>Eukaryota</taxon>
        <taxon>Metazoa</taxon>
        <taxon>Ecdysozoa</taxon>
        <taxon>Arthropoda</taxon>
        <taxon>Hexapoda</taxon>
        <taxon>Insecta</taxon>
        <taxon>Pterygota</taxon>
        <taxon>Neoptera</taxon>
        <taxon>Endopterygota</taxon>
        <taxon>Coleoptera</taxon>
        <taxon>Polyphaga</taxon>
        <taxon>Cucujiformia</taxon>
        <taxon>Coccinelloidea</taxon>
        <taxon>Coccinellidae</taxon>
        <taxon>Epilachninae</taxon>
        <taxon>Epilachnini</taxon>
        <taxon>Henosepilachna</taxon>
    </lineage>
</organism>
<reference evidence="7 8" key="1">
    <citation type="submission" date="2023-03" db="EMBL/GenBank/DDBJ databases">
        <title>Genome insight into feeding habits of ladybird beetles.</title>
        <authorList>
            <person name="Li H.-S."/>
            <person name="Huang Y.-H."/>
            <person name="Pang H."/>
        </authorList>
    </citation>
    <scope>NUCLEOTIDE SEQUENCE [LARGE SCALE GENOMIC DNA]</scope>
    <source>
        <strain evidence="7">SYSU_2023b</strain>
        <tissue evidence="7">Whole body</tissue>
    </source>
</reference>
<dbReference type="PANTHER" id="PTHR33865">
    <property type="entry name" value="PROTEIN FAM183B"/>
    <property type="match status" value="1"/>
</dbReference>
<evidence type="ECO:0000256" key="3">
    <source>
        <dbReference type="ARBA" id="ARBA00022490"/>
    </source>
</evidence>
<gene>
    <name evidence="7" type="ORF">WA026_015006</name>
</gene>
<keyword evidence="8" id="KW-1185">Reference proteome</keyword>
<dbReference type="Pfam" id="PF14886">
    <property type="entry name" value="FAM183"/>
    <property type="match status" value="1"/>
</dbReference>
<dbReference type="AlphaFoldDB" id="A0AAW1U1N5"/>
<evidence type="ECO:0000256" key="6">
    <source>
        <dbReference type="ARBA" id="ARBA00034777"/>
    </source>
</evidence>
<name>A0AAW1U1N5_9CUCU</name>
<dbReference type="GO" id="GO:0005856">
    <property type="term" value="C:cytoskeleton"/>
    <property type="evidence" value="ECO:0007669"/>
    <property type="project" value="UniProtKB-SubCell"/>
</dbReference>
<keyword evidence="3" id="KW-0963">Cytoplasm</keyword>
<proteinExistence type="inferred from homology"/>
<keyword evidence="4" id="KW-0206">Cytoskeleton</keyword>
<dbReference type="InterPro" id="IPR029214">
    <property type="entry name" value="CFAP144"/>
</dbReference>